<dbReference type="PROSITE" id="PS50075">
    <property type="entry name" value="CARRIER"/>
    <property type="match status" value="1"/>
</dbReference>
<dbReference type="InterPro" id="IPR001242">
    <property type="entry name" value="Condensation_dom"/>
</dbReference>
<dbReference type="GO" id="GO:0003824">
    <property type="term" value="F:catalytic activity"/>
    <property type="evidence" value="ECO:0007669"/>
    <property type="project" value="InterPro"/>
</dbReference>
<dbReference type="SUPFAM" id="SSF56801">
    <property type="entry name" value="Acetyl-CoA synthetase-like"/>
    <property type="match status" value="1"/>
</dbReference>
<dbReference type="OrthoDB" id="4434566at2"/>
<keyword evidence="3" id="KW-0597">Phosphoprotein</keyword>
<dbReference type="Pfam" id="PF13193">
    <property type="entry name" value="AMP-binding_C"/>
    <property type="match status" value="1"/>
</dbReference>
<comment type="caution">
    <text evidence="5">The sequence shown here is derived from an EMBL/GenBank/DDBJ whole genome shotgun (WGS) entry which is preliminary data.</text>
</comment>
<dbReference type="FunFam" id="3.40.50.12780:FF:000012">
    <property type="entry name" value="Non-ribosomal peptide synthetase"/>
    <property type="match status" value="1"/>
</dbReference>
<dbReference type="InterPro" id="IPR042099">
    <property type="entry name" value="ANL_N_sf"/>
</dbReference>
<accession>A0A5B1BPJ0</accession>
<evidence type="ECO:0000256" key="2">
    <source>
        <dbReference type="ARBA" id="ARBA00022450"/>
    </source>
</evidence>
<dbReference type="InterPro" id="IPR000873">
    <property type="entry name" value="AMP-dep_synth/lig_dom"/>
</dbReference>
<dbReference type="InterPro" id="IPR020845">
    <property type="entry name" value="AMP-binding_CS"/>
</dbReference>
<feature type="domain" description="Carrier" evidence="4">
    <location>
        <begin position="989"/>
        <end position="1064"/>
    </location>
</feature>
<keyword evidence="6" id="KW-1185">Reference proteome</keyword>
<dbReference type="CDD" id="cd05930">
    <property type="entry name" value="A_NRPS"/>
    <property type="match status" value="1"/>
</dbReference>
<dbReference type="InterPro" id="IPR045851">
    <property type="entry name" value="AMP-bd_C_sf"/>
</dbReference>
<comment type="cofactor">
    <cofactor evidence="1">
        <name>pantetheine 4'-phosphate</name>
        <dbReference type="ChEBI" id="CHEBI:47942"/>
    </cofactor>
</comment>
<dbReference type="Gene3D" id="1.10.1200.10">
    <property type="entry name" value="ACP-like"/>
    <property type="match status" value="1"/>
</dbReference>
<dbReference type="Pfam" id="PF00501">
    <property type="entry name" value="AMP-binding"/>
    <property type="match status" value="1"/>
</dbReference>
<organism evidence="5 6">
    <name type="scientific">Mycobacterium simiae</name>
    <name type="common">Mycobacterium habana</name>
    <dbReference type="NCBI Taxonomy" id="1784"/>
    <lineage>
        <taxon>Bacteria</taxon>
        <taxon>Bacillati</taxon>
        <taxon>Actinomycetota</taxon>
        <taxon>Actinomycetes</taxon>
        <taxon>Mycobacteriales</taxon>
        <taxon>Mycobacteriaceae</taxon>
        <taxon>Mycobacterium</taxon>
        <taxon>Mycobacterium simiae complex</taxon>
    </lineage>
</organism>
<dbReference type="SUPFAM" id="SSF52777">
    <property type="entry name" value="CoA-dependent acyltransferases"/>
    <property type="match status" value="3"/>
</dbReference>
<feature type="non-terminal residue" evidence="5">
    <location>
        <position position="1231"/>
    </location>
</feature>
<dbReference type="Pfam" id="PF00668">
    <property type="entry name" value="Condensation"/>
    <property type="match status" value="2"/>
</dbReference>
<dbReference type="InterPro" id="IPR020806">
    <property type="entry name" value="PKS_PP-bd"/>
</dbReference>
<dbReference type="NCBIfam" id="TIGR01733">
    <property type="entry name" value="AA-adenyl-dom"/>
    <property type="match status" value="1"/>
</dbReference>
<evidence type="ECO:0000256" key="3">
    <source>
        <dbReference type="ARBA" id="ARBA00022553"/>
    </source>
</evidence>
<dbReference type="SUPFAM" id="SSF47336">
    <property type="entry name" value="ACP-like"/>
    <property type="match status" value="1"/>
</dbReference>
<dbReference type="AlphaFoldDB" id="A0A5B1BPJ0"/>
<protein>
    <submittedName>
        <fullName evidence="5">Amino acid adenylation domain-containing protein</fullName>
    </submittedName>
</protein>
<dbReference type="EMBL" id="VTZN01000062">
    <property type="protein sequence ID" value="KAA1249992.1"/>
    <property type="molecule type" value="Genomic_DNA"/>
</dbReference>
<dbReference type="GO" id="GO:0044550">
    <property type="term" value="P:secondary metabolite biosynthetic process"/>
    <property type="evidence" value="ECO:0007669"/>
    <property type="project" value="TreeGrafter"/>
</dbReference>
<dbReference type="Pfam" id="PF00550">
    <property type="entry name" value="PP-binding"/>
    <property type="match status" value="1"/>
</dbReference>
<dbReference type="InterPro" id="IPR006162">
    <property type="entry name" value="Ppantetheine_attach_site"/>
</dbReference>
<dbReference type="PANTHER" id="PTHR45527:SF1">
    <property type="entry name" value="FATTY ACID SYNTHASE"/>
    <property type="match status" value="1"/>
</dbReference>
<dbReference type="FunFam" id="1.10.1200.10:FF:000016">
    <property type="entry name" value="Non-ribosomal peptide synthase"/>
    <property type="match status" value="1"/>
</dbReference>
<dbReference type="GO" id="GO:0072330">
    <property type="term" value="P:monocarboxylic acid biosynthetic process"/>
    <property type="evidence" value="ECO:0007669"/>
    <property type="project" value="UniProtKB-ARBA"/>
</dbReference>
<dbReference type="SMART" id="SM00823">
    <property type="entry name" value="PKS_PP"/>
    <property type="match status" value="1"/>
</dbReference>
<dbReference type="InterPro" id="IPR023213">
    <property type="entry name" value="CAT-like_dom_sf"/>
</dbReference>
<dbReference type="GO" id="GO:0031177">
    <property type="term" value="F:phosphopantetheine binding"/>
    <property type="evidence" value="ECO:0007669"/>
    <property type="project" value="InterPro"/>
</dbReference>
<dbReference type="Gene3D" id="3.30.559.10">
    <property type="entry name" value="Chloramphenicol acetyltransferase-like domain"/>
    <property type="match status" value="2"/>
</dbReference>
<dbReference type="InterPro" id="IPR010071">
    <property type="entry name" value="AA_adenyl_dom"/>
</dbReference>
<name>A0A5B1BPJ0_MYCSI</name>
<sequence length="1231" mass="132324">MPRIGPIQRSLCLYFPRGNPCTRFRGHLQGVHSIERRHRVEMPTTRGMRDAGQVLPLTRAQLDVWLSQQIGDLAEEWQTSCFVVISDAVDPDVLERAIRHVVREAEALRAVPFEADGEVCQEIIADPEFDIEFRDFSSLADPTREAYRRAADIQRIRLPSPGPLFRFALFRTRADEFYWFLCVHHIVVDGSTYALFASRVARVYSALVSGATVPPTPFGTLRELVECELEYQKSSDYRDDLIFWSKNLPSRSGPRQQLPQVDAGGDSYTASTPVALDPVVLDRIDKLSQTLGVDRTSIIAAACALLVRAWTGSGPEVALDFPVSRRTTPKLRTIPGMVSGFVPLVLQVAPDSSFIDFCGHVAHRIRETMPHQRFPVQAPRTGRVVVNFVPWTAVAPFHGAKATLVYTAYGHLENFGLFFINDGGRLMLSTAGRGRPFGNFGAADIAARLERVLAAMVADPGRRLSTVDPLDAPERAALDEWGNRIAITAPVAASASLPALFAAQVARCPEAVALVYAGQSWSYRQLDEAASRLGLLLAARGVGAGHVVALMFERSAQAIIAILAVLKSGAAYLPIDPAQPPARVELVMKDAAPVAVLSTPELAGRLDGYQIPVLTVDHVDLEPSCGNVELVLPTSDDIAYILYTSGTTGVPKGVAITHQNVAQLTSSLASGLACAIGQVWSQCHPYAFDISVFEIWGALLHGGRLVVVPEAVTHSPEDLRELLISQEIAVLTQTPSAAAALPSHGVAPTALVLGGEACPAEVADRWAGGRVTVNAYGPTETTMYVSMSAPLMPGRESVPIGLPVPGAALFVLNDWLQPVPVGVPGELYVAGRGVGCGYVNRTALTASRFIACRFGQPGERMYRTGDMVRWNTQGALEFVGRADEQLKVRGFRIEPGEVEAVLLQHPGVAQAVVSASNGTQLVGYVVLEPATDDADIAAQLRGFVGQRLPPFMVPAVVMVLESLPLTTNGKLDRPALPAPEFVSAAAYRAPRDQRDTLLANLFGEVLGRAPVGIDDGFFDLGGHSLTVIGLVARIRAELDVEVPIKAVFEAPTVAQLADWLDEYQCRGVRAAPVARPRPERIPLSWAQSRLWFLHKFEGPSATYNIALALRLTGTLDVAALGAALGDVVARHESLRTVFAETDGVAYQQILPAETVQIPMTAAELADGQQLADAVSAAAGYRFDLATEIPLQAALIEVSATEHVLVLVIHHIAADGASLAPLANDLATAYAA</sequence>
<evidence type="ECO:0000313" key="5">
    <source>
        <dbReference type="EMBL" id="KAA1249992.1"/>
    </source>
</evidence>
<dbReference type="Gene3D" id="3.30.300.30">
    <property type="match status" value="1"/>
</dbReference>
<dbReference type="GO" id="GO:0008610">
    <property type="term" value="P:lipid biosynthetic process"/>
    <property type="evidence" value="ECO:0007669"/>
    <property type="project" value="UniProtKB-ARBA"/>
</dbReference>
<dbReference type="PROSITE" id="PS00012">
    <property type="entry name" value="PHOSPHOPANTETHEINE"/>
    <property type="match status" value="1"/>
</dbReference>
<dbReference type="UniPathway" id="UPA00011"/>
<dbReference type="Gene3D" id="3.40.50.12780">
    <property type="entry name" value="N-terminal domain of ligase-like"/>
    <property type="match status" value="1"/>
</dbReference>
<dbReference type="GO" id="GO:0043041">
    <property type="term" value="P:amino acid activation for nonribosomal peptide biosynthetic process"/>
    <property type="evidence" value="ECO:0007669"/>
    <property type="project" value="TreeGrafter"/>
</dbReference>
<dbReference type="Proteomes" id="UP000324701">
    <property type="component" value="Unassembled WGS sequence"/>
</dbReference>
<dbReference type="FunFam" id="3.40.50.980:FF:000001">
    <property type="entry name" value="Non-ribosomal peptide synthetase"/>
    <property type="match status" value="1"/>
</dbReference>
<evidence type="ECO:0000256" key="1">
    <source>
        <dbReference type="ARBA" id="ARBA00001957"/>
    </source>
</evidence>
<dbReference type="PROSITE" id="PS00455">
    <property type="entry name" value="AMP_BINDING"/>
    <property type="match status" value="1"/>
</dbReference>
<dbReference type="Gene3D" id="3.30.559.30">
    <property type="entry name" value="Nonribosomal peptide synthetase, condensation domain"/>
    <property type="match status" value="1"/>
</dbReference>
<gene>
    <name evidence="5" type="ORF">F0Q45_11990</name>
</gene>
<keyword evidence="2" id="KW-0596">Phosphopantetheine</keyword>
<dbReference type="InterPro" id="IPR009081">
    <property type="entry name" value="PP-bd_ACP"/>
</dbReference>
<proteinExistence type="predicted"/>
<reference evidence="5 6" key="1">
    <citation type="submission" date="2019-09" db="EMBL/GenBank/DDBJ databases">
        <title>Report of infection by Mycobacterium simiae a patient suffering from pulmonary tuberculosis.</title>
        <authorList>
            <person name="Mohanty P.S."/>
            <person name="Bansal A.K."/>
            <person name="Singh H."/>
            <person name="Sharma S."/>
            <person name="Patil S.A."/>
            <person name="Upadhaya P."/>
            <person name="Singh P.K."/>
            <person name="Kumar D."/>
            <person name="Kumar S."/>
            <person name="Singh R.K."/>
            <person name="Chaudhary B."/>
        </authorList>
    </citation>
    <scope>NUCLEOTIDE SEQUENCE [LARGE SCALE GENOMIC DNA]</scope>
    <source>
        <strain evidence="5 6">JAL-560-SIM</strain>
    </source>
</reference>
<dbReference type="InterPro" id="IPR036736">
    <property type="entry name" value="ACP-like_sf"/>
</dbReference>
<dbReference type="GO" id="GO:0005737">
    <property type="term" value="C:cytoplasm"/>
    <property type="evidence" value="ECO:0007669"/>
    <property type="project" value="TreeGrafter"/>
</dbReference>
<dbReference type="InterPro" id="IPR025110">
    <property type="entry name" value="AMP-bd_C"/>
</dbReference>
<evidence type="ECO:0000259" key="4">
    <source>
        <dbReference type="PROSITE" id="PS50075"/>
    </source>
</evidence>
<dbReference type="PANTHER" id="PTHR45527">
    <property type="entry name" value="NONRIBOSOMAL PEPTIDE SYNTHETASE"/>
    <property type="match status" value="1"/>
</dbReference>
<evidence type="ECO:0000313" key="6">
    <source>
        <dbReference type="Proteomes" id="UP000324701"/>
    </source>
</evidence>